<dbReference type="Proteomes" id="UP000023152">
    <property type="component" value="Unassembled WGS sequence"/>
</dbReference>
<gene>
    <name evidence="2" type="ORF">RFI_23590</name>
</gene>
<accession>X6MIS2</accession>
<organism evidence="2 3">
    <name type="scientific">Reticulomyxa filosa</name>
    <dbReference type="NCBI Taxonomy" id="46433"/>
    <lineage>
        <taxon>Eukaryota</taxon>
        <taxon>Sar</taxon>
        <taxon>Rhizaria</taxon>
        <taxon>Retaria</taxon>
        <taxon>Foraminifera</taxon>
        <taxon>Monothalamids</taxon>
        <taxon>Reticulomyxidae</taxon>
        <taxon>Reticulomyxa</taxon>
    </lineage>
</organism>
<proteinExistence type="predicted"/>
<name>X6MIS2_RETFI</name>
<feature type="compositionally biased region" description="Acidic residues" evidence="1">
    <location>
        <begin position="1"/>
        <end position="10"/>
    </location>
</feature>
<protein>
    <submittedName>
        <fullName evidence="2">Uncharacterized protein</fullName>
    </submittedName>
</protein>
<dbReference type="EMBL" id="ASPP01020396">
    <property type="protein sequence ID" value="ETO13779.1"/>
    <property type="molecule type" value="Genomic_DNA"/>
</dbReference>
<feature type="non-terminal residue" evidence="2">
    <location>
        <position position="1"/>
    </location>
</feature>
<reference evidence="2 3" key="1">
    <citation type="journal article" date="2013" name="Curr. Biol.">
        <title>The Genome of the Foraminiferan Reticulomyxa filosa.</title>
        <authorList>
            <person name="Glockner G."/>
            <person name="Hulsmann N."/>
            <person name="Schleicher M."/>
            <person name="Noegel A.A."/>
            <person name="Eichinger L."/>
            <person name="Gallinger C."/>
            <person name="Pawlowski J."/>
            <person name="Sierra R."/>
            <person name="Euteneuer U."/>
            <person name="Pillet L."/>
            <person name="Moustafa A."/>
            <person name="Platzer M."/>
            <person name="Groth M."/>
            <person name="Szafranski K."/>
            <person name="Schliwa M."/>
        </authorList>
    </citation>
    <scope>NUCLEOTIDE SEQUENCE [LARGE SCALE GENOMIC DNA]</scope>
</reference>
<comment type="caution">
    <text evidence="2">The sequence shown here is derived from an EMBL/GenBank/DDBJ whole genome shotgun (WGS) entry which is preliminary data.</text>
</comment>
<keyword evidence="3" id="KW-1185">Reference proteome</keyword>
<evidence type="ECO:0000313" key="3">
    <source>
        <dbReference type="Proteomes" id="UP000023152"/>
    </source>
</evidence>
<evidence type="ECO:0000313" key="2">
    <source>
        <dbReference type="EMBL" id="ETO13779.1"/>
    </source>
</evidence>
<feature type="region of interest" description="Disordered" evidence="1">
    <location>
        <begin position="1"/>
        <end position="27"/>
    </location>
</feature>
<evidence type="ECO:0000256" key="1">
    <source>
        <dbReference type="SAM" id="MobiDB-lite"/>
    </source>
</evidence>
<dbReference type="AlphaFoldDB" id="X6MIS2"/>
<sequence>NDDNNNDDNNNDVNTKTNKQKHSDEVEKGYVEKAENWEIYSCISEYDEAEAARPQSLEIAEGTKHGLDLVAEWKVSNKTVYEIQKWEKSMMKAFYEKDLFQCLHSCDITQLCDFMVINI</sequence>